<evidence type="ECO:0000313" key="3">
    <source>
        <dbReference type="Proteomes" id="UP000323917"/>
    </source>
</evidence>
<reference evidence="2 3" key="1">
    <citation type="submission" date="2019-08" db="EMBL/GenBank/DDBJ databases">
        <title>Deep-cultivation of Planctomycetes and their phenomic and genomic characterization uncovers novel biology.</title>
        <authorList>
            <person name="Wiegand S."/>
            <person name="Jogler M."/>
            <person name="Boedeker C."/>
            <person name="Pinto D."/>
            <person name="Vollmers J."/>
            <person name="Rivas-Marin E."/>
            <person name="Kohn T."/>
            <person name="Peeters S.H."/>
            <person name="Heuer A."/>
            <person name="Rast P."/>
            <person name="Oberbeckmann S."/>
            <person name="Bunk B."/>
            <person name="Jeske O."/>
            <person name="Meyerdierks A."/>
            <person name="Storesund J.E."/>
            <person name="Kallscheuer N."/>
            <person name="Luecker S."/>
            <person name="Lage O.M."/>
            <person name="Pohl T."/>
            <person name="Merkel B.J."/>
            <person name="Hornburger P."/>
            <person name="Mueller R.-W."/>
            <person name="Bruemmer F."/>
            <person name="Labrenz M."/>
            <person name="Spormann A.M."/>
            <person name="Op den Camp H."/>
            <person name="Overmann J."/>
            <person name="Amann R."/>
            <person name="Jetten M.S.M."/>
            <person name="Mascher T."/>
            <person name="Medema M.H."/>
            <person name="Devos D.P."/>
            <person name="Kaster A.-K."/>
            <person name="Ovreas L."/>
            <person name="Rohde M."/>
            <person name="Galperin M.Y."/>
            <person name="Jogler C."/>
        </authorList>
    </citation>
    <scope>NUCLEOTIDE SEQUENCE [LARGE SCALE GENOMIC DNA]</scope>
    <source>
        <strain evidence="2 3">Pr1d</strain>
    </source>
</reference>
<dbReference type="AlphaFoldDB" id="A0A5B9QJC2"/>
<keyword evidence="3" id="KW-1185">Reference proteome</keyword>
<feature type="compositionally biased region" description="Acidic residues" evidence="1">
    <location>
        <begin position="46"/>
        <end position="55"/>
    </location>
</feature>
<dbReference type="EMBL" id="CP042913">
    <property type="protein sequence ID" value="QEG37136.1"/>
    <property type="molecule type" value="Genomic_DNA"/>
</dbReference>
<feature type="compositionally biased region" description="Basic and acidic residues" evidence="1">
    <location>
        <begin position="62"/>
        <end position="71"/>
    </location>
</feature>
<protein>
    <submittedName>
        <fullName evidence="2">Uncharacterized protein</fullName>
    </submittedName>
</protein>
<dbReference type="RefSeq" id="WP_148075412.1">
    <property type="nucleotide sequence ID" value="NZ_CP042913.1"/>
</dbReference>
<feature type="region of interest" description="Disordered" evidence="1">
    <location>
        <begin position="1"/>
        <end position="71"/>
    </location>
</feature>
<name>A0A5B9QJC2_9BACT</name>
<dbReference type="Proteomes" id="UP000323917">
    <property type="component" value="Chromosome"/>
</dbReference>
<dbReference type="KEGG" id="bgok:Pr1d_44760"/>
<accession>A0A5B9QJC2</accession>
<proteinExistence type="predicted"/>
<dbReference type="OrthoDB" id="9879907at2"/>
<gene>
    <name evidence="2" type="ORF">Pr1d_44760</name>
</gene>
<feature type="compositionally biased region" description="Acidic residues" evidence="1">
    <location>
        <begin position="24"/>
        <end position="35"/>
    </location>
</feature>
<evidence type="ECO:0000256" key="1">
    <source>
        <dbReference type="SAM" id="MobiDB-lite"/>
    </source>
</evidence>
<sequence>MERLFSSRTDPPPFENGEPPWNDDPWEVFVPDEDQRDPLPEVGDFWTDDDGDEVELAPSQQRRREPQSCWH</sequence>
<organism evidence="2 3">
    <name type="scientific">Bythopirellula goksoeyrii</name>
    <dbReference type="NCBI Taxonomy" id="1400387"/>
    <lineage>
        <taxon>Bacteria</taxon>
        <taxon>Pseudomonadati</taxon>
        <taxon>Planctomycetota</taxon>
        <taxon>Planctomycetia</taxon>
        <taxon>Pirellulales</taxon>
        <taxon>Lacipirellulaceae</taxon>
        <taxon>Bythopirellula</taxon>
    </lineage>
</organism>
<evidence type="ECO:0000313" key="2">
    <source>
        <dbReference type="EMBL" id="QEG37136.1"/>
    </source>
</evidence>